<evidence type="ECO:0000259" key="2">
    <source>
        <dbReference type="Pfam" id="PF20041"/>
    </source>
</evidence>
<sequence>MFSKKKFYITFRGICVFLALVLQRCYIQAQSNGPSGVRQPAASAQATPGAYNAGVPLNYVRAWVPLKPYTLEADVISTSRQVSEVNGSTQYLDGLGRPLQVVKWRASPLQKDVVAPSIYDEFGRERFQYLPYSYTDNAADNTDKNGLFKSNPFEEQSLFYSTRYNTAQQQPAFAGESVFYNQTNFEASPLNRAEKIMQAGNSWLGSNRGVQQQYLVNTADDAVRVWTIGFSNDLTAAALIPVSGAIYQPGQLFKNVTIDEANHQTIEYKDKEDHVVLKKTEAGVLPGTTTIDWLCTYYVYDDLGLLRFIISPQAVKMAEVAGWSLTGLADGLCFRYEYDGRKRMVAKKLPDAGWVYMVYDSRDRLVYTQDANMRTPNNWWLATLYDNLNRPVQTAMLVNYTGTREALTEFAKGLPDNGVTGPVSTAGNGVGTPAMDIYINEWQAGINYDAGNSIEFLQGFESGSNAEFTAQIVPVTTSSLTGSQDVNGYLVPGTGQLVPLTYAYYDHYLWGTQKQYNAANNSKLGIGANVYGDPLPSTRSVLTKGVITGSRVRVIEDPADLTKGGWLETVSFYDDKGRVIQIVSDNYKGGQDVVTSRYNFSDKEISQYQVHNNNRAGVSNNRVYTETDYDHDGRVIEIRKTLNDDAATQRIIAHNSYDAMGKLKTKQLGKKAGGGSWLETQDYAYNIRGWLKGINWQGYENSTSATTPAADRWFAMDLSYDWGYDTRQYNGNIAGMRWQSKGDQHERSYGFGYDAANRLLFGDFKQNDNGWNNDKGVNYSMHLGDASLNNTYDANGNIKEMWQKGFMAPGTSDWVDRLKYNYGNGSSNRLLSVTDEVSNEASTLGDYHTPAGVTPGYVYDDNGNMVTDNNKQIRTNGSKGIIYNHLNLPWELTMYNGAAKKGTITYIYDAAGNKLEKRVAEEPAASNGNAGNHVITTYLNGYVYENDVLQFWGHEEGRIRPVRNPAAGSVTGYGFDYFLKDHLGNTRTTLTDEESGVKTYRATMEEAARNAEGALFENIQETEFVKPGGFDTDPDNVRVSRLYGKVNNNKRLGPGIVLKVMRGDRFKARVQAWYDAQVQQGVENDPNYNIIASIASGLVGGAPAGGIHSSNPVTFQNSVSGAIGAFMGIYNPDPGTTSRPKAYLNWILLDEQQLELVNISGNSGAVIVPAISANAIKYPVQAAGGDEIQVQRNGYLYVYVSNESKGDVYFDDLIVEHTAGELLEETHYYPFGLTMAGISSRASLFGIPENKIKYNGIEQNNDFDLNMYDAFYRNLDPQIGRFWQIDPKIEQGYENVSTYSSMHNNPILISDPLGDFDDYKLKQDGNIELVKTTNDKTDKLYATDQNGNVNKDKSITVQKGIINNVQNNPPTSENPNGTTTLGTISNKAVANSVFKFLADNSSVEWGMISFGQAATGSAVQDTRITTSHDKSSNRSLGYLLDKYAEEANESGRLIFEVTHSHPATPGKIVDFPSGFHRDGSTAPLDGDRYKAAQIEVSYKKNRVYLGVYDVATQKYIWYNSQRFIRK</sequence>
<dbReference type="EMBL" id="BMIB01000002">
    <property type="protein sequence ID" value="GGH65900.1"/>
    <property type="molecule type" value="Genomic_DNA"/>
</dbReference>
<dbReference type="InterPro" id="IPR022385">
    <property type="entry name" value="Rhs_assc_core"/>
</dbReference>
<feature type="chain" id="PRO_5037333356" description="DUF6443 domain-containing protein" evidence="1">
    <location>
        <begin position="30"/>
        <end position="1526"/>
    </location>
</feature>
<feature type="signal peptide" evidence="1">
    <location>
        <begin position="1"/>
        <end position="29"/>
    </location>
</feature>
<name>A0A917IYX5_9BACT</name>
<feature type="domain" description="DUF6443" evidence="2">
    <location>
        <begin position="77"/>
        <end position="215"/>
    </location>
</feature>
<accession>A0A917IYX5</accession>
<gene>
    <name evidence="3" type="ORF">GCM10011379_19530</name>
</gene>
<dbReference type="InterPro" id="IPR050708">
    <property type="entry name" value="T6SS_VgrG/RHS"/>
</dbReference>
<protein>
    <recommendedName>
        <fullName evidence="2">DUF6443 domain-containing protein</fullName>
    </recommendedName>
</protein>
<dbReference type="Proteomes" id="UP000627292">
    <property type="component" value="Unassembled WGS sequence"/>
</dbReference>
<organism evidence="3 4">
    <name type="scientific">Filimonas zeae</name>
    <dbReference type="NCBI Taxonomy" id="1737353"/>
    <lineage>
        <taxon>Bacteria</taxon>
        <taxon>Pseudomonadati</taxon>
        <taxon>Bacteroidota</taxon>
        <taxon>Chitinophagia</taxon>
        <taxon>Chitinophagales</taxon>
        <taxon>Chitinophagaceae</taxon>
        <taxon>Filimonas</taxon>
    </lineage>
</organism>
<dbReference type="NCBIfam" id="NF045639">
    <property type="entry name" value="GCX_COOH"/>
    <property type="match status" value="1"/>
</dbReference>
<dbReference type="PANTHER" id="PTHR32305:SF15">
    <property type="entry name" value="PROTEIN RHSA-RELATED"/>
    <property type="match status" value="1"/>
</dbReference>
<dbReference type="Gene3D" id="2.180.10.10">
    <property type="entry name" value="RHS repeat-associated core"/>
    <property type="match status" value="3"/>
</dbReference>
<comment type="caution">
    <text evidence="3">The sequence shown here is derived from an EMBL/GenBank/DDBJ whole genome shotgun (WGS) entry which is preliminary data.</text>
</comment>
<reference evidence="3" key="2">
    <citation type="submission" date="2020-09" db="EMBL/GenBank/DDBJ databases">
        <authorList>
            <person name="Sun Q."/>
            <person name="Zhou Y."/>
        </authorList>
    </citation>
    <scope>NUCLEOTIDE SEQUENCE</scope>
    <source>
        <strain evidence="3">CGMCC 1.15290</strain>
    </source>
</reference>
<dbReference type="InterPro" id="IPR055015">
    <property type="entry name" value="GCX_COOH"/>
</dbReference>
<reference evidence="3" key="1">
    <citation type="journal article" date="2014" name="Int. J. Syst. Evol. Microbiol.">
        <title>Complete genome sequence of Corynebacterium casei LMG S-19264T (=DSM 44701T), isolated from a smear-ripened cheese.</title>
        <authorList>
            <consortium name="US DOE Joint Genome Institute (JGI-PGF)"/>
            <person name="Walter F."/>
            <person name="Albersmeier A."/>
            <person name="Kalinowski J."/>
            <person name="Ruckert C."/>
        </authorList>
    </citation>
    <scope>NUCLEOTIDE SEQUENCE</scope>
    <source>
        <strain evidence="3">CGMCC 1.15290</strain>
    </source>
</reference>
<dbReference type="PANTHER" id="PTHR32305">
    <property type="match status" value="1"/>
</dbReference>
<dbReference type="Pfam" id="PF15659">
    <property type="entry name" value="Toxin-JAB1"/>
    <property type="match status" value="1"/>
</dbReference>
<dbReference type="InterPro" id="IPR028218">
    <property type="entry name" value="Toxin-JAB1"/>
</dbReference>
<proteinExistence type="predicted"/>
<evidence type="ECO:0000313" key="4">
    <source>
        <dbReference type="Proteomes" id="UP000627292"/>
    </source>
</evidence>
<evidence type="ECO:0000313" key="3">
    <source>
        <dbReference type="EMBL" id="GGH65900.1"/>
    </source>
</evidence>
<evidence type="ECO:0000256" key="1">
    <source>
        <dbReference type="SAM" id="SignalP"/>
    </source>
</evidence>
<keyword evidence="1" id="KW-0732">Signal</keyword>
<dbReference type="Pfam" id="PF20041">
    <property type="entry name" value="DUF6443"/>
    <property type="match status" value="1"/>
</dbReference>
<dbReference type="InterPro" id="IPR045619">
    <property type="entry name" value="DUF6443"/>
</dbReference>
<keyword evidence="4" id="KW-1185">Reference proteome</keyword>
<dbReference type="NCBIfam" id="TIGR03696">
    <property type="entry name" value="Rhs_assc_core"/>
    <property type="match status" value="1"/>
</dbReference>